<organism evidence="2 3">
    <name type="scientific">Gloeocapsopsis crepidinum LEGE 06123</name>
    <dbReference type="NCBI Taxonomy" id="588587"/>
    <lineage>
        <taxon>Bacteria</taxon>
        <taxon>Bacillati</taxon>
        <taxon>Cyanobacteriota</taxon>
        <taxon>Cyanophyceae</taxon>
        <taxon>Oscillatoriophycideae</taxon>
        <taxon>Chroococcales</taxon>
        <taxon>Chroococcaceae</taxon>
        <taxon>Gloeocapsopsis</taxon>
    </lineage>
</organism>
<protein>
    <submittedName>
        <fullName evidence="2">YegS/Rv2252/BmrU family lipid kinase</fullName>
    </submittedName>
</protein>
<dbReference type="Gene3D" id="3.40.50.10330">
    <property type="entry name" value="Probable inorganic polyphosphate/atp-NAD kinase, domain 1"/>
    <property type="match status" value="1"/>
</dbReference>
<dbReference type="Gene3D" id="3.90.50.10">
    <property type="entry name" value="Photosynthetic Reaction Center, subunit H, domain 2"/>
    <property type="match status" value="1"/>
</dbReference>
<evidence type="ECO:0000313" key="3">
    <source>
        <dbReference type="Proteomes" id="UP000651156"/>
    </source>
</evidence>
<dbReference type="PANTHER" id="PTHR30492:SF0">
    <property type="entry name" value="METHYLGLYOXAL SYNTHASE"/>
    <property type="match status" value="1"/>
</dbReference>
<dbReference type="InterPro" id="IPR001206">
    <property type="entry name" value="Diacylglycerol_kinase_cat_dom"/>
</dbReference>
<dbReference type="PROSITE" id="PS50146">
    <property type="entry name" value="DAGK"/>
    <property type="match status" value="1"/>
</dbReference>
<dbReference type="PANTHER" id="PTHR30492">
    <property type="entry name" value="METHYLGLYOXAL SYNTHASE"/>
    <property type="match status" value="1"/>
</dbReference>
<gene>
    <name evidence="2" type="ORF">IQ230_04170</name>
</gene>
<feature type="domain" description="DAGKc" evidence="1">
    <location>
        <begin position="149"/>
        <end position="278"/>
    </location>
</feature>
<dbReference type="InterPro" id="IPR011033">
    <property type="entry name" value="PRC_barrel-like_sf"/>
</dbReference>
<comment type="caution">
    <text evidence="2">The sequence shown here is derived from an EMBL/GenBank/DDBJ whole genome shotgun (WGS) entry which is preliminary data.</text>
</comment>
<dbReference type="InterPro" id="IPR004363">
    <property type="entry name" value="Methylgl_synth"/>
</dbReference>
<dbReference type="Pfam" id="PF00781">
    <property type="entry name" value="DAGK_cat"/>
    <property type="match status" value="1"/>
</dbReference>
<dbReference type="SUPFAM" id="SSF111331">
    <property type="entry name" value="NAD kinase/diacylglycerol kinase-like"/>
    <property type="match status" value="1"/>
</dbReference>
<reference evidence="2 3" key="1">
    <citation type="submission" date="2020-10" db="EMBL/GenBank/DDBJ databases">
        <authorList>
            <person name="Castelo-Branco R."/>
            <person name="Eusebio N."/>
            <person name="Adriana R."/>
            <person name="Vieira A."/>
            <person name="Brugerolle De Fraissinette N."/>
            <person name="Rezende De Castro R."/>
            <person name="Schneider M.P."/>
            <person name="Vasconcelos V."/>
            <person name="Leao P.N."/>
        </authorList>
    </citation>
    <scope>NUCLEOTIDE SEQUENCE [LARGE SCALE GENOMIC DNA]</scope>
    <source>
        <strain evidence="2 3">LEGE 06123</strain>
    </source>
</reference>
<evidence type="ECO:0000313" key="2">
    <source>
        <dbReference type="EMBL" id="MBE9189572.1"/>
    </source>
</evidence>
<dbReference type="Proteomes" id="UP000651156">
    <property type="component" value="Unassembled WGS sequence"/>
</dbReference>
<dbReference type="InterPro" id="IPR016064">
    <property type="entry name" value="NAD/diacylglycerol_kinase_sf"/>
</dbReference>
<name>A0ABR9UMQ1_9CHRO</name>
<dbReference type="EMBL" id="JADEWN010000007">
    <property type="protein sequence ID" value="MBE9189572.1"/>
    <property type="molecule type" value="Genomic_DNA"/>
</dbReference>
<dbReference type="NCBIfam" id="TIGR00147">
    <property type="entry name" value="YegS/Rv2252/BmrU family lipid kinase"/>
    <property type="match status" value="1"/>
</dbReference>
<dbReference type="InterPro" id="IPR017438">
    <property type="entry name" value="ATP-NAD_kinase_N"/>
</dbReference>
<proteinExistence type="predicted"/>
<evidence type="ECO:0000259" key="1">
    <source>
        <dbReference type="PROSITE" id="PS50146"/>
    </source>
</evidence>
<dbReference type="NCBIfam" id="NF002033">
    <property type="entry name" value="PRK00861.1"/>
    <property type="match status" value="1"/>
</dbReference>
<sequence>MLPVGCSQIDYEAQKVFVLGVDRKQVESLPAYNEQVEIDQEYEENLREAYLNVTSAIDSAVLLSESQVPRIKQADARQANYNYTQAADLYELSDRHHRVIKEYQDRLIAEHQTRQEKEVIDQLVTKNKSVEQLVVSSSTSSTQATHKNKPTRCACLIFNPVAGQSNSEQDLATITSLLEPEFDLDIRMTTPDKDADEIAKEAVEQGAQIIIASGGDGTLSAAAEAVVGTGIPLGVISRGTANAFATALGIPATIPAACQTILDGKTRTVDAAYCNGRPMVLLAGIGFEAETVKRADRDVKNRFGMLAYVLAGIHELRNLESFETRIETEDKVITLNAAAVTVANAAPPTSVLAQGPAELLVDDGLLDVTIVAPTNTISAIAAAYNLLQSAYSGEVADRPDTGFLRARSIKISTNPPQRVVVDGELMGSTPIEVECVPGGLTIIVPTVPEELAEEKLDGLPNLQIKFKKPPVAN</sequence>
<dbReference type="SUPFAM" id="SSF50346">
    <property type="entry name" value="PRC-barrel domain"/>
    <property type="match status" value="1"/>
</dbReference>
<accession>A0ABR9UMQ1</accession>
<dbReference type="SMART" id="SM00046">
    <property type="entry name" value="DAGKc"/>
    <property type="match status" value="1"/>
</dbReference>
<keyword evidence="2" id="KW-0808">Transferase</keyword>
<dbReference type="InterPro" id="IPR045540">
    <property type="entry name" value="YegS/DAGK_C"/>
</dbReference>
<dbReference type="InterPro" id="IPR005218">
    <property type="entry name" value="Diacylglycerol/lipid_kinase"/>
</dbReference>
<keyword evidence="2" id="KW-0418">Kinase</keyword>
<dbReference type="InterPro" id="IPR014747">
    <property type="entry name" value="Bac_photo_RC_H_C"/>
</dbReference>
<keyword evidence="3" id="KW-1185">Reference proteome</keyword>
<dbReference type="Gene3D" id="2.60.200.40">
    <property type="match status" value="1"/>
</dbReference>
<dbReference type="Pfam" id="PF19279">
    <property type="entry name" value="YegS_C"/>
    <property type="match status" value="1"/>
</dbReference>
<dbReference type="GO" id="GO:0016301">
    <property type="term" value="F:kinase activity"/>
    <property type="evidence" value="ECO:0007669"/>
    <property type="project" value="UniProtKB-KW"/>
</dbReference>